<evidence type="ECO:0000256" key="2">
    <source>
        <dbReference type="SAM" id="SignalP"/>
    </source>
</evidence>
<dbReference type="RefSeq" id="WP_188372655.1">
    <property type="nucleotide sequence ID" value="NZ_BMDQ01000001.1"/>
</dbReference>
<accession>A0ABQ2BVW1</accession>
<feature type="signal peptide" evidence="2">
    <location>
        <begin position="1"/>
        <end position="20"/>
    </location>
</feature>
<dbReference type="InterPro" id="IPR003409">
    <property type="entry name" value="MORN"/>
</dbReference>
<dbReference type="Pfam" id="PF02493">
    <property type="entry name" value="MORN"/>
    <property type="match status" value="3"/>
</dbReference>
<reference evidence="4" key="1">
    <citation type="journal article" date="2019" name="Int. J. Syst. Evol. Microbiol.">
        <title>The Global Catalogue of Microorganisms (GCM) 10K type strain sequencing project: providing services to taxonomists for standard genome sequencing and annotation.</title>
        <authorList>
            <consortium name="The Broad Institute Genomics Platform"/>
            <consortium name="The Broad Institute Genome Sequencing Center for Infectious Disease"/>
            <person name="Wu L."/>
            <person name="Ma J."/>
        </authorList>
    </citation>
    <scope>NUCLEOTIDE SEQUENCE [LARGE SCALE GENOMIC DNA]</scope>
    <source>
        <strain evidence="4">CCM 8681</strain>
    </source>
</reference>
<sequence length="160" mass="18310">MKKIISLLTIILTLNSFSYAQELNVIVPGTAKNIPDGWHKFTFQGTKFDVEVKAETLTEGNIVWFDQSIYSGSLKGYDISGKGTYVWPNRERYEGTFRNNMRHGKGTMFYKDGSRHYGKWKNNKKNGKGQEYNKSGELVKDGIWENDVFVKPAKAKKKKG</sequence>
<dbReference type="EMBL" id="BMDQ01000001">
    <property type="protein sequence ID" value="GGI55707.1"/>
    <property type="molecule type" value="Genomic_DNA"/>
</dbReference>
<evidence type="ECO:0000256" key="1">
    <source>
        <dbReference type="ARBA" id="ARBA00022737"/>
    </source>
</evidence>
<feature type="chain" id="PRO_5045042118" description="MORN repeat protein" evidence="2">
    <location>
        <begin position="21"/>
        <end position="160"/>
    </location>
</feature>
<evidence type="ECO:0008006" key="5">
    <source>
        <dbReference type="Google" id="ProtNLM"/>
    </source>
</evidence>
<protein>
    <recommendedName>
        <fullName evidence="5">MORN repeat protein</fullName>
    </recommendedName>
</protein>
<keyword evidence="4" id="KW-1185">Reference proteome</keyword>
<dbReference type="SMART" id="SM00698">
    <property type="entry name" value="MORN"/>
    <property type="match status" value="3"/>
</dbReference>
<gene>
    <name evidence="3" type="ORF">GCM10011444_00160</name>
</gene>
<evidence type="ECO:0000313" key="3">
    <source>
        <dbReference type="EMBL" id="GGI55707.1"/>
    </source>
</evidence>
<comment type="caution">
    <text evidence="3">The sequence shown here is derived from an EMBL/GenBank/DDBJ whole genome shotgun (WGS) entry which is preliminary data.</text>
</comment>
<dbReference type="PANTHER" id="PTHR43215">
    <property type="entry name" value="RADIAL SPOKE HEAD 1 HOMOLOG"/>
    <property type="match status" value="1"/>
</dbReference>
<evidence type="ECO:0000313" key="4">
    <source>
        <dbReference type="Proteomes" id="UP000624701"/>
    </source>
</evidence>
<organism evidence="3 4">
    <name type="scientific">Winogradskyella haliclonae</name>
    <dbReference type="NCBI Taxonomy" id="2048558"/>
    <lineage>
        <taxon>Bacteria</taxon>
        <taxon>Pseudomonadati</taxon>
        <taxon>Bacteroidota</taxon>
        <taxon>Flavobacteriia</taxon>
        <taxon>Flavobacteriales</taxon>
        <taxon>Flavobacteriaceae</taxon>
        <taxon>Winogradskyella</taxon>
    </lineage>
</organism>
<dbReference type="PANTHER" id="PTHR43215:SF14">
    <property type="entry name" value="RADIAL SPOKE HEAD 1 HOMOLOG"/>
    <property type="match status" value="1"/>
</dbReference>
<keyword evidence="2" id="KW-0732">Signal</keyword>
<dbReference type="Proteomes" id="UP000624701">
    <property type="component" value="Unassembled WGS sequence"/>
</dbReference>
<dbReference type="Gene3D" id="2.20.110.10">
    <property type="entry name" value="Histone H3 K4-specific methyltransferase SET7/9 N-terminal domain"/>
    <property type="match status" value="2"/>
</dbReference>
<keyword evidence="1" id="KW-0677">Repeat</keyword>
<proteinExistence type="predicted"/>
<name>A0ABQ2BVW1_9FLAO</name>
<dbReference type="SUPFAM" id="SSF82185">
    <property type="entry name" value="Histone H3 K4-specific methyltransferase SET7/9 N-terminal domain"/>
    <property type="match status" value="1"/>
</dbReference>